<gene>
    <name evidence="12" type="ORF">SVA_1606</name>
</gene>
<dbReference type="GO" id="GO:0071586">
    <property type="term" value="P:CAAX-box protein processing"/>
    <property type="evidence" value="ECO:0007669"/>
    <property type="project" value="InterPro"/>
</dbReference>
<evidence type="ECO:0000256" key="7">
    <source>
        <dbReference type="PIRSR" id="PIRSR627057-2"/>
    </source>
</evidence>
<feature type="transmembrane region" description="Helical" evidence="9">
    <location>
        <begin position="175"/>
        <end position="202"/>
    </location>
</feature>
<feature type="transmembrane region" description="Helical" evidence="9">
    <location>
        <begin position="327"/>
        <end position="348"/>
    </location>
</feature>
<evidence type="ECO:0000256" key="1">
    <source>
        <dbReference type="ARBA" id="ARBA00022670"/>
    </source>
</evidence>
<evidence type="ECO:0000313" key="13">
    <source>
        <dbReference type="Proteomes" id="UP000218899"/>
    </source>
</evidence>
<keyword evidence="9" id="KW-0812">Transmembrane</keyword>
<keyword evidence="1 8" id="KW-0645">Protease</keyword>
<feature type="transmembrane region" description="Helical" evidence="9">
    <location>
        <begin position="99"/>
        <end position="123"/>
    </location>
</feature>
<feature type="domain" description="Peptidase M48" evidence="10">
    <location>
        <begin position="208"/>
        <end position="410"/>
    </location>
</feature>
<keyword evidence="2 7" id="KW-0479">Metal-binding</keyword>
<dbReference type="Proteomes" id="UP000218899">
    <property type="component" value="Chromosome"/>
</dbReference>
<comment type="cofactor">
    <cofactor evidence="7 8">
        <name>Zn(2+)</name>
        <dbReference type="ChEBI" id="CHEBI:29105"/>
    </cofactor>
    <text evidence="7 8">Binds 1 zinc ion per subunit.</text>
</comment>
<dbReference type="InterPro" id="IPR032456">
    <property type="entry name" value="Peptidase_M48_N"/>
</dbReference>
<proteinExistence type="inferred from homology"/>
<evidence type="ECO:0000256" key="8">
    <source>
        <dbReference type="RuleBase" id="RU003983"/>
    </source>
</evidence>
<dbReference type="CDD" id="cd07343">
    <property type="entry name" value="M48A_Zmpste24p_like"/>
    <property type="match status" value="1"/>
</dbReference>
<dbReference type="OrthoDB" id="9781930at2"/>
<name>A0A1B4V3M9_9GAMM</name>
<protein>
    <submittedName>
        <fullName evidence="12">Peptidase M48</fullName>
    </submittedName>
</protein>
<reference evidence="12 13" key="1">
    <citation type="submission" date="2015-08" db="EMBL/GenBank/DDBJ databases">
        <title>Complete genome sequence of Sulfurifustis variabilis.</title>
        <authorList>
            <person name="Miura A."/>
            <person name="Kojima H."/>
            <person name="Fukui M."/>
        </authorList>
    </citation>
    <scope>NUCLEOTIDE SEQUENCE [LARGE SCALE GENOMIC DNA]</scope>
    <source>
        <strain evidence="13">skN76</strain>
    </source>
</reference>
<feature type="binding site" evidence="7">
    <location>
        <position position="277"/>
    </location>
    <ligand>
        <name>Zn(2+)</name>
        <dbReference type="ChEBI" id="CHEBI:29105"/>
        <note>catalytic</note>
    </ligand>
</feature>
<feature type="active site" description="Proton donor" evidence="6">
    <location>
        <position position="359"/>
    </location>
</feature>
<dbReference type="KEGG" id="sva:SVA_1606"/>
<feature type="domain" description="CAAX prenyl protease 1 N-terminal" evidence="11">
    <location>
        <begin position="27"/>
        <end position="204"/>
    </location>
</feature>
<keyword evidence="9" id="KW-0472">Membrane</keyword>
<evidence type="ECO:0000259" key="11">
    <source>
        <dbReference type="Pfam" id="PF16491"/>
    </source>
</evidence>
<sequence>MNTFTSIFLAVLGLMLATQLWLAWRHIRHVEARRQSVPGTFEGRIPLDAHRKAADYTVARTRLGQIDDAYGAVLLLVLTVGGGLSLLDRFWRALLDAEIAVGTLYLVSLFVILGLLELPLSLYRTFVIEQRFGFNRSTPALFASDLLKKFLLGLVLGAPLAAAALWLMQAMGSRWWLYVWALWMGFSLFMVWAYPALIAPLFNRFKPLERDALRSRLQSLLERTGFRSEGIFVMDSSRRTAHGNAFFTGFGRAKRVVFFDSLLDILDEKEVEAVVAHELGHFKLKHIAKRLLLMALVGLAALALLGWLIGQPWFYGGLGVSHPSNHAALALFLLVGPVFTFFLSPLLARSSRRHEYEADAFAARESDVQALINALVKLYKDNAATLTPDPLHSAFYDSHPPAAARIAHLLGKAA</sequence>
<dbReference type="Pfam" id="PF01435">
    <property type="entry name" value="Peptidase_M48"/>
    <property type="match status" value="1"/>
</dbReference>
<feature type="transmembrane region" description="Helical" evidence="9">
    <location>
        <begin position="150"/>
        <end position="169"/>
    </location>
</feature>
<dbReference type="Pfam" id="PF16491">
    <property type="entry name" value="Peptidase_M48_N"/>
    <property type="match status" value="1"/>
</dbReference>
<evidence type="ECO:0000256" key="4">
    <source>
        <dbReference type="ARBA" id="ARBA00022833"/>
    </source>
</evidence>
<evidence type="ECO:0000256" key="9">
    <source>
        <dbReference type="SAM" id="Phobius"/>
    </source>
</evidence>
<keyword evidence="13" id="KW-1185">Reference proteome</keyword>
<evidence type="ECO:0000259" key="10">
    <source>
        <dbReference type="Pfam" id="PF01435"/>
    </source>
</evidence>
<feature type="active site" evidence="6">
    <location>
        <position position="278"/>
    </location>
</feature>
<keyword evidence="3 8" id="KW-0378">Hydrolase</keyword>
<feature type="transmembrane region" description="Helical" evidence="9">
    <location>
        <begin position="291"/>
        <end position="315"/>
    </location>
</feature>
<keyword evidence="5 8" id="KW-0482">Metalloprotease</keyword>
<dbReference type="GO" id="GO:0046872">
    <property type="term" value="F:metal ion binding"/>
    <property type="evidence" value="ECO:0007669"/>
    <property type="project" value="UniProtKB-KW"/>
</dbReference>
<evidence type="ECO:0000256" key="5">
    <source>
        <dbReference type="ARBA" id="ARBA00023049"/>
    </source>
</evidence>
<feature type="transmembrane region" description="Helical" evidence="9">
    <location>
        <begin position="69"/>
        <end position="87"/>
    </location>
</feature>
<feature type="binding site" evidence="7">
    <location>
        <position position="281"/>
    </location>
    <ligand>
        <name>Zn(2+)</name>
        <dbReference type="ChEBI" id="CHEBI:29105"/>
        <note>catalytic</note>
    </ligand>
</feature>
<organism evidence="12 13">
    <name type="scientific">Sulfurifustis variabilis</name>
    <dbReference type="NCBI Taxonomy" id="1675686"/>
    <lineage>
        <taxon>Bacteria</taxon>
        <taxon>Pseudomonadati</taxon>
        <taxon>Pseudomonadota</taxon>
        <taxon>Gammaproteobacteria</taxon>
        <taxon>Acidiferrobacterales</taxon>
        <taxon>Acidiferrobacteraceae</taxon>
        <taxon>Sulfurifustis</taxon>
    </lineage>
</organism>
<dbReference type="InterPro" id="IPR001915">
    <property type="entry name" value="Peptidase_M48"/>
</dbReference>
<evidence type="ECO:0000256" key="2">
    <source>
        <dbReference type="ARBA" id="ARBA00022723"/>
    </source>
</evidence>
<evidence type="ECO:0000256" key="3">
    <source>
        <dbReference type="ARBA" id="ARBA00022801"/>
    </source>
</evidence>
<feature type="transmembrane region" description="Helical" evidence="9">
    <location>
        <begin position="6"/>
        <end position="24"/>
    </location>
</feature>
<dbReference type="Gene3D" id="3.30.2010.10">
    <property type="entry name" value="Metalloproteases ('zincins'), catalytic domain"/>
    <property type="match status" value="1"/>
</dbReference>
<dbReference type="InterPro" id="IPR027057">
    <property type="entry name" value="CAXX_Prtase_1"/>
</dbReference>
<dbReference type="PANTHER" id="PTHR10120">
    <property type="entry name" value="CAAX PRENYL PROTEASE 1"/>
    <property type="match status" value="1"/>
</dbReference>
<keyword evidence="4 7" id="KW-0862">Zinc</keyword>
<comment type="similarity">
    <text evidence="8">Belongs to the peptidase M48 family.</text>
</comment>
<keyword evidence="9" id="KW-1133">Transmembrane helix</keyword>
<dbReference type="GO" id="GO:0004222">
    <property type="term" value="F:metalloendopeptidase activity"/>
    <property type="evidence" value="ECO:0007669"/>
    <property type="project" value="InterPro"/>
</dbReference>
<dbReference type="EMBL" id="AP014936">
    <property type="protein sequence ID" value="BAU48166.1"/>
    <property type="molecule type" value="Genomic_DNA"/>
</dbReference>
<evidence type="ECO:0000256" key="6">
    <source>
        <dbReference type="PIRSR" id="PIRSR627057-1"/>
    </source>
</evidence>
<dbReference type="RefSeq" id="WP_096460708.1">
    <property type="nucleotide sequence ID" value="NZ_AP014936.1"/>
</dbReference>
<dbReference type="AlphaFoldDB" id="A0A1B4V3M9"/>
<accession>A0A1B4V3M9</accession>
<feature type="binding site" evidence="7">
    <location>
        <position position="355"/>
    </location>
    <ligand>
        <name>Zn(2+)</name>
        <dbReference type="ChEBI" id="CHEBI:29105"/>
        <note>catalytic</note>
    </ligand>
</feature>
<evidence type="ECO:0000313" key="12">
    <source>
        <dbReference type="EMBL" id="BAU48166.1"/>
    </source>
</evidence>